<feature type="transmembrane region" description="Helical" evidence="1">
    <location>
        <begin position="7"/>
        <end position="24"/>
    </location>
</feature>
<keyword evidence="1" id="KW-0812">Transmembrane</keyword>
<evidence type="ECO:0000256" key="1">
    <source>
        <dbReference type="SAM" id="Phobius"/>
    </source>
</evidence>
<name>A0A2W1LZ69_9BACL</name>
<comment type="caution">
    <text evidence="2">The sequence shown here is derived from an EMBL/GenBank/DDBJ whole genome shotgun (WGS) entry which is preliminary data.</text>
</comment>
<dbReference type="RefSeq" id="WP_111145544.1">
    <property type="nucleotide sequence ID" value="NZ_QKRB01000034.1"/>
</dbReference>
<keyword evidence="3" id="KW-1185">Reference proteome</keyword>
<keyword evidence="1" id="KW-0472">Membrane</keyword>
<sequence length="126" mass="14556">MIWVKVMILVFIVGLFTSIFVGMVNKKFMVVPIIFTIVSVAILIVPVTKYLNDVHKQEIERVIKSKGGKVLEIERKDENNLIRYTITYEIEGVVKSAEYLATKIVNDVHAKDRFGRGDEWTFYETD</sequence>
<evidence type="ECO:0000313" key="2">
    <source>
        <dbReference type="EMBL" id="PZD96971.1"/>
    </source>
</evidence>
<gene>
    <name evidence="2" type="ORF">DNH61_04810</name>
</gene>
<keyword evidence="1" id="KW-1133">Transmembrane helix</keyword>
<feature type="transmembrane region" description="Helical" evidence="1">
    <location>
        <begin position="30"/>
        <end position="51"/>
    </location>
</feature>
<organism evidence="2 3">
    <name type="scientific">Paenibacillus sambharensis</name>
    <dbReference type="NCBI Taxonomy" id="1803190"/>
    <lineage>
        <taxon>Bacteria</taxon>
        <taxon>Bacillati</taxon>
        <taxon>Bacillota</taxon>
        <taxon>Bacilli</taxon>
        <taxon>Bacillales</taxon>
        <taxon>Paenibacillaceae</taxon>
        <taxon>Paenibacillus</taxon>
    </lineage>
</organism>
<reference evidence="2 3" key="1">
    <citation type="submission" date="2018-06" db="EMBL/GenBank/DDBJ databases">
        <title>Paenibacillus imtechensis sp. nov.</title>
        <authorList>
            <person name="Pinnaka A.K."/>
            <person name="Singh H."/>
            <person name="Kaur M."/>
        </authorList>
    </citation>
    <scope>NUCLEOTIDE SEQUENCE [LARGE SCALE GENOMIC DNA]</scope>
    <source>
        <strain evidence="2 3">SMB1</strain>
    </source>
</reference>
<dbReference type="Proteomes" id="UP000249522">
    <property type="component" value="Unassembled WGS sequence"/>
</dbReference>
<dbReference type="EMBL" id="QKRB01000034">
    <property type="protein sequence ID" value="PZD96971.1"/>
    <property type="molecule type" value="Genomic_DNA"/>
</dbReference>
<protein>
    <submittedName>
        <fullName evidence="2">Uncharacterized protein</fullName>
    </submittedName>
</protein>
<evidence type="ECO:0000313" key="3">
    <source>
        <dbReference type="Proteomes" id="UP000249522"/>
    </source>
</evidence>
<accession>A0A2W1LZ69</accession>
<proteinExistence type="predicted"/>
<dbReference type="AlphaFoldDB" id="A0A2W1LZ69"/>